<dbReference type="RefSeq" id="WP_060592044.1">
    <property type="nucleotide sequence ID" value="NZ_CP031418.1"/>
</dbReference>
<evidence type="ECO:0000256" key="1">
    <source>
        <dbReference type="SAM" id="MobiDB-lite"/>
    </source>
</evidence>
<accession>A0A0H5P2B3</accession>
<reference evidence="4" key="1">
    <citation type="submission" date="2015-03" db="EMBL/GenBank/DDBJ databases">
        <authorList>
            <consortium name="Pathogen Informatics"/>
        </authorList>
    </citation>
    <scope>NUCLEOTIDE SEQUENCE [LARGE SCALE GENOMIC DNA]</scope>
    <source>
        <strain evidence="4">NCTC11134</strain>
    </source>
</reference>
<protein>
    <recommendedName>
        <fullName evidence="5">DoxX family protein</fullName>
    </recommendedName>
</protein>
<evidence type="ECO:0008006" key="5">
    <source>
        <dbReference type="Google" id="ProtNLM"/>
    </source>
</evidence>
<keyword evidence="2" id="KW-1133">Transmembrane helix</keyword>
<dbReference type="EMBL" id="LN868938">
    <property type="protein sequence ID" value="CRY76586.1"/>
    <property type="molecule type" value="Genomic_DNA"/>
</dbReference>
<evidence type="ECO:0000313" key="3">
    <source>
        <dbReference type="EMBL" id="CRY76586.1"/>
    </source>
</evidence>
<keyword evidence="2" id="KW-0472">Membrane</keyword>
<feature type="transmembrane region" description="Helical" evidence="2">
    <location>
        <begin position="241"/>
        <end position="259"/>
    </location>
</feature>
<keyword evidence="2" id="KW-0812">Transmembrane</keyword>
<name>A0A0H5P2B3_NOCFR</name>
<sequence>MSTVDAATRSDHQAAEPPAGQTVPVRWNPLTRIVFRFCFVYFGLFCLLFAQIVFAFLGYVVTLLPDDAMLWQMRTITPVVEWLGRTVFDTEVVLRTDSGSGDQAFIWTLVFGILVVSVLATLVWTVLDRRRTEYRVLAGWFLIFLRLCLAGQMLFYGVAKLIPSQMPEPALQALLQPFGEFSLTSVLWLQVGSSPAYEILLGAAEVLGGVLLFLPRTALLGALLSLVAMAQVWVLNMTFDVPVKILSFHLLLLAVVLLAPEARRLLDALVLDRPTGPSTYPQPFRTPRSRRIAATAQAALGVWMTAGLLYMGVDSWYEFGGGKAKPELYGIWEVTEFTVDGTPAPPLTTDENRWQRLVVEHEEMVTLQRMDGTLVPTLATTADNALTLTAPPTAPDATPTTLGTFTLDRPTPDQLRLDGQWNGHPVTIALTQRDLNEFPLRQREFHWIQDYPNFR</sequence>
<evidence type="ECO:0000256" key="2">
    <source>
        <dbReference type="SAM" id="Phobius"/>
    </source>
</evidence>
<feature type="transmembrane region" description="Helical" evidence="2">
    <location>
        <begin position="104"/>
        <end position="127"/>
    </location>
</feature>
<evidence type="ECO:0000313" key="4">
    <source>
        <dbReference type="Proteomes" id="UP000057820"/>
    </source>
</evidence>
<dbReference type="AlphaFoldDB" id="A0A0H5P2B3"/>
<organism evidence="3 4">
    <name type="scientific">Nocardia farcinica</name>
    <dbReference type="NCBI Taxonomy" id="37329"/>
    <lineage>
        <taxon>Bacteria</taxon>
        <taxon>Bacillati</taxon>
        <taxon>Actinomycetota</taxon>
        <taxon>Actinomycetes</taxon>
        <taxon>Mycobacteriales</taxon>
        <taxon>Nocardiaceae</taxon>
        <taxon>Nocardia</taxon>
    </lineage>
</organism>
<dbReference type="Proteomes" id="UP000057820">
    <property type="component" value="Chromosome 1"/>
</dbReference>
<feature type="transmembrane region" description="Helical" evidence="2">
    <location>
        <begin position="139"/>
        <end position="159"/>
    </location>
</feature>
<gene>
    <name evidence="3" type="ORF">ERS450000_01929</name>
</gene>
<proteinExistence type="predicted"/>
<feature type="region of interest" description="Disordered" evidence="1">
    <location>
        <begin position="1"/>
        <end position="20"/>
    </location>
</feature>
<dbReference type="KEGG" id="nfr:ERS450000_01929"/>
<feature type="transmembrane region" description="Helical" evidence="2">
    <location>
        <begin position="33"/>
        <end position="61"/>
    </location>
</feature>